<protein>
    <submittedName>
        <fullName evidence="2">CHAD domain-containing protein</fullName>
    </submittedName>
</protein>
<evidence type="ECO:0000313" key="2">
    <source>
        <dbReference type="EMBL" id="MFD2173827.1"/>
    </source>
</evidence>
<name>A0ABW5A696_9RHOB</name>
<accession>A0ABW5A696</accession>
<dbReference type="EMBL" id="JBHUIX010000005">
    <property type="protein sequence ID" value="MFD2173827.1"/>
    <property type="molecule type" value="Genomic_DNA"/>
</dbReference>
<dbReference type="RefSeq" id="WP_377388643.1">
    <property type="nucleotide sequence ID" value="NZ_JBHUIX010000005.1"/>
</dbReference>
<dbReference type="Gene3D" id="1.40.20.10">
    <property type="entry name" value="CHAD domain"/>
    <property type="match status" value="1"/>
</dbReference>
<keyword evidence="3" id="KW-1185">Reference proteome</keyword>
<reference evidence="3" key="1">
    <citation type="journal article" date="2019" name="Int. J. Syst. Evol. Microbiol.">
        <title>The Global Catalogue of Microorganisms (GCM) 10K type strain sequencing project: providing services to taxonomists for standard genome sequencing and annotation.</title>
        <authorList>
            <consortium name="The Broad Institute Genomics Platform"/>
            <consortium name="The Broad Institute Genome Sequencing Center for Infectious Disease"/>
            <person name="Wu L."/>
            <person name="Ma J."/>
        </authorList>
    </citation>
    <scope>NUCLEOTIDE SEQUENCE [LARGE SCALE GENOMIC DNA]</scope>
    <source>
        <strain evidence="3">CCUG 55131</strain>
    </source>
</reference>
<dbReference type="PANTHER" id="PTHR39339:SF1">
    <property type="entry name" value="CHAD DOMAIN-CONTAINING PROTEIN"/>
    <property type="match status" value="1"/>
</dbReference>
<gene>
    <name evidence="2" type="ORF">ACFSM0_06980</name>
</gene>
<dbReference type="InterPro" id="IPR038186">
    <property type="entry name" value="CHAD_dom_sf"/>
</dbReference>
<dbReference type="InterPro" id="IPR007899">
    <property type="entry name" value="CHAD_dom"/>
</dbReference>
<dbReference type="Proteomes" id="UP001597413">
    <property type="component" value="Unassembled WGS sequence"/>
</dbReference>
<evidence type="ECO:0000259" key="1">
    <source>
        <dbReference type="PROSITE" id="PS51708"/>
    </source>
</evidence>
<feature type="domain" description="CHAD" evidence="1">
    <location>
        <begin position="9"/>
        <end position="284"/>
    </location>
</feature>
<dbReference type="SMART" id="SM00880">
    <property type="entry name" value="CHAD"/>
    <property type="match status" value="1"/>
</dbReference>
<dbReference type="Pfam" id="PF05235">
    <property type="entry name" value="CHAD"/>
    <property type="match status" value="1"/>
</dbReference>
<dbReference type="PROSITE" id="PS51708">
    <property type="entry name" value="CHAD"/>
    <property type="match status" value="1"/>
</dbReference>
<proteinExistence type="predicted"/>
<sequence length="292" mass="31962">MTFMLPADSLPASSAIRALAQAELTAARHLALAPSNDLSPLHSLRKRIKKTRGLLRLVAPVFEQFDHENRALREAAQGISGLRDAEVLHLTLARLSGENAAGDAARLLAAALPAPVTRPDPQVLTEFAAQVDAVLARLPHWRFEAEGWEAIAPGLIRTLIQGERRMKTARKRPAPENLHAWRSRVKHHWYHTRLLTPIWPEVMGAHALAVDALGEMLGDHHDLCVLQAILPGPLGPEAAQALDTAIAARKAAIESRAFARGARLFADPPEALAARWGKWYALWRAETLRGGL</sequence>
<organism evidence="2 3">
    <name type="scientific">Rhodobacter lacus</name>
    <dbReference type="NCBI Taxonomy" id="1641972"/>
    <lineage>
        <taxon>Bacteria</taxon>
        <taxon>Pseudomonadati</taxon>
        <taxon>Pseudomonadota</taxon>
        <taxon>Alphaproteobacteria</taxon>
        <taxon>Rhodobacterales</taxon>
        <taxon>Rhodobacter group</taxon>
        <taxon>Rhodobacter</taxon>
    </lineage>
</organism>
<comment type="caution">
    <text evidence="2">The sequence shown here is derived from an EMBL/GenBank/DDBJ whole genome shotgun (WGS) entry which is preliminary data.</text>
</comment>
<evidence type="ECO:0000313" key="3">
    <source>
        <dbReference type="Proteomes" id="UP001597413"/>
    </source>
</evidence>
<dbReference type="PANTHER" id="PTHR39339">
    <property type="entry name" value="SLR1444 PROTEIN"/>
    <property type="match status" value="1"/>
</dbReference>